<dbReference type="HOGENOM" id="CLU_2839870_0_0_11"/>
<dbReference type="EMBL" id="CP001630">
    <property type="protein sequence ID" value="ACU40284.1"/>
    <property type="molecule type" value="Genomic_DNA"/>
</dbReference>
<evidence type="ECO:0000313" key="3">
    <source>
        <dbReference type="Proteomes" id="UP000002213"/>
    </source>
</evidence>
<evidence type="ECO:0000256" key="1">
    <source>
        <dbReference type="SAM" id="MobiDB-lite"/>
    </source>
</evidence>
<dbReference type="Proteomes" id="UP000002213">
    <property type="component" value="Chromosome"/>
</dbReference>
<feature type="region of interest" description="Disordered" evidence="1">
    <location>
        <begin position="1"/>
        <end position="65"/>
    </location>
</feature>
<feature type="compositionally biased region" description="Low complexity" evidence="1">
    <location>
        <begin position="18"/>
        <end position="27"/>
    </location>
</feature>
<proteinExistence type="predicted"/>
<keyword evidence="3" id="KW-1185">Reference proteome</keyword>
<sequence>MKTVLPHPARGENRNAARRAPAGPVRPRTARRTDWRADGAPGGSAGSPATAFTHPVPTTPVAVRP</sequence>
<dbReference type="KEGG" id="ami:Amir_6483"/>
<dbReference type="AlphaFoldDB" id="C6WKN3"/>
<gene>
    <name evidence="2" type="ordered locus">Amir_6483</name>
</gene>
<evidence type="ECO:0000313" key="2">
    <source>
        <dbReference type="EMBL" id="ACU40284.1"/>
    </source>
</evidence>
<reference evidence="2 3" key="1">
    <citation type="journal article" date="2009" name="Stand. Genomic Sci.">
        <title>Complete genome sequence of Actinosynnema mirum type strain (101).</title>
        <authorList>
            <person name="Land M."/>
            <person name="Lapidus A."/>
            <person name="Mayilraj S."/>
            <person name="Chen F."/>
            <person name="Copeland A."/>
            <person name="Del Rio T.G."/>
            <person name="Nolan M."/>
            <person name="Lucas S."/>
            <person name="Tice H."/>
            <person name="Cheng J.F."/>
            <person name="Chertkov O."/>
            <person name="Bruce D."/>
            <person name="Goodwin L."/>
            <person name="Pitluck S."/>
            <person name="Rohde M."/>
            <person name="Goker M."/>
            <person name="Pati A."/>
            <person name="Ivanova N."/>
            <person name="Mavromatis K."/>
            <person name="Chen A."/>
            <person name="Palaniappan K."/>
            <person name="Hauser L."/>
            <person name="Chang Y.J."/>
            <person name="Jeffries C.C."/>
            <person name="Brettin T."/>
            <person name="Detter J.C."/>
            <person name="Han C."/>
            <person name="Chain P."/>
            <person name="Tindall B.J."/>
            <person name="Bristow J."/>
            <person name="Eisen J.A."/>
            <person name="Markowitz V."/>
            <person name="Hugenholtz P."/>
            <person name="Kyrpides N.C."/>
            <person name="Klenk H.P."/>
        </authorList>
    </citation>
    <scope>NUCLEOTIDE SEQUENCE [LARGE SCALE GENOMIC DNA]</scope>
    <source>
        <strain evidence="3">ATCC 29888 / DSM 43827 / JCM 3225 / NBRC 14064 / NCIMB 13271 / NRRL B-12336 / IMRU 3971 / 101</strain>
    </source>
</reference>
<protein>
    <submittedName>
        <fullName evidence="2">Uncharacterized protein</fullName>
    </submittedName>
</protein>
<dbReference type="STRING" id="446462.Amir_6483"/>
<accession>C6WKN3</accession>
<organism evidence="2 3">
    <name type="scientific">Actinosynnema mirum (strain ATCC 29888 / DSM 43827 / JCM 3225 / NBRC 14064 / NCIMB 13271 / NRRL B-12336 / IMRU 3971 / 101)</name>
    <dbReference type="NCBI Taxonomy" id="446462"/>
    <lineage>
        <taxon>Bacteria</taxon>
        <taxon>Bacillati</taxon>
        <taxon>Actinomycetota</taxon>
        <taxon>Actinomycetes</taxon>
        <taxon>Pseudonocardiales</taxon>
        <taxon>Pseudonocardiaceae</taxon>
        <taxon>Actinosynnema</taxon>
    </lineage>
</organism>
<name>C6WKN3_ACTMD</name>